<feature type="transmembrane region" description="Helical" evidence="1">
    <location>
        <begin position="31"/>
        <end position="50"/>
    </location>
</feature>
<feature type="transmembrane region" description="Helical" evidence="1">
    <location>
        <begin position="7"/>
        <end position="25"/>
    </location>
</feature>
<keyword evidence="1" id="KW-0472">Membrane</keyword>
<proteinExistence type="predicted"/>
<protein>
    <submittedName>
        <fullName evidence="2">Uncharacterized protein</fullName>
    </submittedName>
</protein>
<accession>A0A1G8H9F1</accession>
<dbReference type="RefSeq" id="WP_091583675.1">
    <property type="nucleotide sequence ID" value="NZ_FNDU01000004.1"/>
</dbReference>
<dbReference type="Proteomes" id="UP000199017">
    <property type="component" value="Unassembled WGS sequence"/>
</dbReference>
<evidence type="ECO:0000313" key="3">
    <source>
        <dbReference type="Proteomes" id="UP000199017"/>
    </source>
</evidence>
<organism evidence="2 3">
    <name type="scientific">Alteribacillus bidgolensis</name>
    <dbReference type="NCBI Taxonomy" id="930129"/>
    <lineage>
        <taxon>Bacteria</taxon>
        <taxon>Bacillati</taxon>
        <taxon>Bacillota</taxon>
        <taxon>Bacilli</taxon>
        <taxon>Bacillales</taxon>
        <taxon>Bacillaceae</taxon>
        <taxon>Alteribacillus</taxon>
    </lineage>
</organism>
<keyword evidence="3" id="KW-1185">Reference proteome</keyword>
<dbReference type="EMBL" id="FNDU01000004">
    <property type="protein sequence ID" value="SDI03255.1"/>
    <property type="molecule type" value="Genomic_DNA"/>
</dbReference>
<keyword evidence="1" id="KW-0812">Transmembrane</keyword>
<evidence type="ECO:0000256" key="1">
    <source>
        <dbReference type="SAM" id="Phobius"/>
    </source>
</evidence>
<keyword evidence="1" id="KW-1133">Transmembrane helix</keyword>
<name>A0A1G8H9F1_9BACI</name>
<reference evidence="2 3" key="1">
    <citation type="submission" date="2016-10" db="EMBL/GenBank/DDBJ databases">
        <authorList>
            <person name="de Groot N.N."/>
        </authorList>
    </citation>
    <scope>NUCLEOTIDE SEQUENCE [LARGE SCALE GENOMIC DNA]</scope>
    <source>
        <strain evidence="3">P4B,CCM 7963,CECT 7998,DSM 25260,IBRC-M 10614,KCTC 13821</strain>
    </source>
</reference>
<evidence type="ECO:0000313" key="2">
    <source>
        <dbReference type="EMBL" id="SDI03255.1"/>
    </source>
</evidence>
<gene>
    <name evidence="2" type="ORF">SAMN05216352_104164</name>
</gene>
<sequence length="64" mass="7689">MNKKQLYPYLIMNISVNFILILNLFRPMDIWWYLALIALLLNLPGTFVILRRYKKASKESNFPK</sequence>
<dbReference type="AlphaFoldDB" id="A0A1G8H9F1"/>